<protein>
    <submittedName>
        <fullName evidence="2">Uncharacterized protein</fullName>
    </submittedName>
</protein>
<dbReference type="EMBL" id="JAAGMR010000226">
    <property type="protein sequence ID" value="NEB94045.1"/>
    <property type="molecule type" value="Genomic_DNA"/>
</dbReference>
<accession>A0A7K3QW47</accession>
<dbReference type="AlphaFoldDB" id="A0A7K3QW47"/>
<evidence type="ECO:0000313" key="2">
    <source>
        <dbReference type="EMBL" id="NEB94045.1"/>
    </source>
</evidence>
<feature type="region of interest" description="Disordered" evidence="1">
    <location>
        <begin position="1"/>
        <end position="22"/>
    </location>
</feature>
<evidence type="ECO:0000313" key="3">
    <source>
        <dbReference type="Proteomes" id="UP000470520"/>
    </source>
</evidence>
<dbReference type="RefSeq" id="WP_164190724.1">
    <property type="nucleotide sequence ID" value="NZ_JAAGMR010000226.1"/>
</dbReference>
<gene>
    <name evidence="2" type="ORF">G3I21_20540</name>
</gene>
<reference evidence="2 3" key="1">
    <citation type="submission" date="2020-01" db="EMBL/GenBank/DDBJ databases">
        <title>Insect and environment-associated Actinomycetes.</title>
        <authorList>
            <person name="Currrie C."/>
            <person name="Chevrette M."/>
            <person name="Carlson C."/>
            <person name="Stubbendieck R."/>
            <person name="Wendt-Pienkowski E."/>
        </authorList>
    </citation>
    <scope>NUCLEOTIDE SEQUENCE [LARGE SCALE GENOMIC DNA]</scope>
    <source>
        <strain evidence="2 3">SID7754</strain>
    </source>
</reference>
<comment type="caution">
    <text evidence="2">The sequence shown here is derived from an EMBL/GenBank/DDBJ whole genome shotgun (WGS) entry which is preliminary data.</text>
</comment>
<sequence length="78" mass="8120">MELTPPLPRSGATPSSTVRSPAAPQAHRVLLYYALEAAGRSLETGDVQAVFAVAELDAVTVQAVVTWITTAGDPSSVR</sequence>
<organism evidence="2 3">
    <name type="scientific">Streptomyces bauhiniae</name>
    <dbReference type="NCBI Taxonomy" id="2340725"/>
    <lineage>
        <taxon>Bacteria</taxon>
        <taxon>Bacillati</taxon>
        <taxon>Actinomycetota</taxon>
        <taxon>Actinomycetes</taxon>
        <taxon>Kitasatosporales</taxon>
        <taxon>Streptomycetaceae</taxon>
        <taxon>Streptomyces</taxon>
    </lineage>
</organism>
<name>A0A7K3QW47_9ACTN</name>
<evidence type="ECO:0000256" key="1">
    <source>
        <dbReference type="SAM" id="MobiDB-lite"/>
    </source>
</evidence>
<proteinExistence type="predicted"/>
<dbReference type="Proteomes" id="UP000470520">
    <property type="component" value="Unassembled WGS sequence"/>
</dbReference>